<accession>A0AAU6WLC0</accession>
<dbReference type="AlphaFoldDB" id="A0AAU6WLC0"/>
<dbReference type="InterPro" id="IPR027417">
    <property type="entry name" value="P-loop_NTPase"/>
</dbReference>
<evidence type="ECO:0000313" key="2">
    <source>
        <dbReference type="Proteomes" id="UP001463665"/>
    </source>
</evidence>
<name>A0AAU6WLC0_9FLAO</name>
<sequence length="433" mass="48535">MSNYQQAKNVCITILSGLTESMNADLIKNTVENVKKLFPLPENELTTLREELESLYTVFSDQYRILDAEEDKKENSLDKKCKSRNIMEILESLQKVAGKKNYAPDTLNKMDNLTDDILDRLIRPGSNIPFDKRGLIVGHVQSGKTGNYIGLICKAADAGYRLIIVLAGIHNSLRSQTQLRIDEGFLGFDTQQARSITQTTNRIGVGKIDPNLVAHSLTTNEINGDFNRRASETSGINIRSNDPIVLVIKKNASVMKNLLGWLATRAETMEDGKKQIKNLPLLVIDDEADNASINISKNYVSGINACIRSMLKLFEQSAYIGYTATPYANIFVKQYTDEDVKGLDYNVHNIPLSLGNDIFPKNFIVNIPAPSNYIGPEKIFGIETIESIEDYDNPSHPLNDLIVPVDDYLNYIKDGHKMDDEKPDELLQAFIKQ</sequence>
<dbReference type="Proteomes" id="UP001463665">
    <property type="component" value="Chromosome"/>
</dbReference>
<proteinExistence type="predicted"/>
<dbReference type="EMBL" id="CP154834">
    <property type="protein sequence ID" value="XAO73393.1"/>
    <property type="molecule type" value="Genomic_DNA"/>
</dbReference>
<keyword evidence="2" id="KW-1185">Reference proteome</keyword>
<evidence type="ECO:0000313" key="1">
    <source>
        <dbReference type="EMBL" id="XAO73393.1"/>
    </source>
</evidence>
<organism evidence="1 2">
    <name type="scientific">Chryseobacterium endophyticum</name>
    <dbReference type="NCBI Taxonomy" id="1854762"/>
    <lineage>
        <taxon>Bacteria</taxon>
        <taxon>Pseudomonadati</taxon>
        <taxon>Bacteroidota</taxon>
        <taxon>Flavobacteriia</taxon>
        <taxon>Flavobacteriales</taxon>
        <taxon>Weeksellaceae</taxon>
        <taxon>Chryseobacterium group</taxon>
        <taxon>Chryseobacterium</taxon>
    </lineage>
</organism>
<evidence type="ECO:0008006" key="3">
    <source>
        <dbReference type="Google" id="ProtNLM"/>
    </source>
</evidence>
<dbReference type="Gene3D" id="3.40.50.300">
    <property type="entry name" value="P-loop containing nucleotide triphosphate hydrolases"/>
    <property type="match status" value="1"/>
</dbReference>
<reference evidence="1 2" key="1">
    <citation type="submission" date="2024-04" db="EMBL/GenBank/DDBJ databases">
        <title>Genome sequencing and assembly of rice foliar adapted Chryseobacterium endophyticum OsEnb-ALM-A6.</title>
        <authorList>
            <person name="Kumar S."/>
            <person name="Javed M."/>
            <person name="Chouhan V."/>
            <person name="Charishma K."/>
            <person name="Patel A."/>
            <person name="Kumar M."/>
            <person name="Sahu K.P."/>
            <person name="Kumar A."/>
        </authorList>
    </citation>
    <scope>NUCLEOTIDE SEQUENCE [LARGE SCALE GENOMIC DNA]</scope>
    <source>
        <strain evidence="1 2">OsEnb-ALM-A6</strain>
    </source>
</reference>
<gene>
    <name evidence="1" type="ORF">AAFP95_16775</name>
</gene>
<dbReference type="SUPFAM" id="SSF52540">
    <property type="entry name" value="P-loop containing nucleoside triphosphate hydrolases"/>
    <property type="match status" value="1"/>
</dbReference>
<protein>
    <recommendedName>
        <fullName evidence="3">Endonuclease</fullName>
    </recommendedName>
</protein>
<dbReference type="RefSeq" id="WP_345765895.1">
    <property type="nucleotide sequence ID" value="NZ_CP154834.1"/>
</dbReference>